<dbReference type="EMBL" id="AGNK02004391">
    <property type="status" value="NOT_ANNOTATED_CDS"/>
    <property type="molecule type" value="Genomic_DNA"/>
</dbReference>
<evidence type="ECO:0000313" key="2">
    <source>
        <dbReference type="Proteomes" id="UP000004995"/>
    </source>
</evidence>
<dbReference type="Proteomes" id="UP000004995">
    <property type="component" value="Unassembled WGS sequence"/>
</dbReference>
<proteinExistence type="predicted"/>
<accession>K3YF18</accession>
<sequence>MIFKLGAAPNCNLGQTNKNSQRHTRIQTPKHRSLALLLLHNSLDYTPASLHLRRASLQHNTAMKYS</sequence>
<dbReference type="Gramene" id="KQK97723">
    <property type="protein sequence ID" value="KQK97723"/>
    <property type="gene ID" value="SETIT_012835mg"/>
</dbReference>
<keyword evidence="2" id="KW-1185">Reference proteome</keyword>
<organism evidence="1 2">
    <name type="scientific">Setaria italica</name>
    <name type="common">Foxtail millet</name>
    <name type="synonym">Panicum italicum</name>
    <dbReference type="NCBI Taxonomy" id="4555"/>
    <lineage>
        <taxon>Eukaryota</taxon>
        <taxon>Viridiplantae</taxon>
        <taxon>Streptophyta</taxon>
        <taxon>Embryophyta</taxon>
        <taxon>Tracheophyta</taxon>
        <taxon>Spermatophyta</taxon>
        <taxon>Magnoliopsida</taxon>
        <taxon>Liliopsida</taxon>
        <taxon>Poales</taxon>
        <taxon>Poaceae</taxon>
        <taxon>PACMAD clade</taxon>
        <taxon>Panicoideae</taxon>
        <taxon>Panicodae</taxon>
        <taxon>Paniceae</taxon>
        <taxon>Cenchrinae</taxon>
        <taxon>Setaria</taxon>
    </lineage>
</organism>
<dbReference type="AlphaFoldDB" id="K3YF18"/>
<dbReference type="EnsemblPlants" id="KQK97723">
    <property type="protein sequence ID" value="KQK97723"/>
    <property type="gene ID" value="SETIT_012835mg"/>
</dbReference>
<reference evidence="2" key="1">
    <citation type="journal article" date="2012" name="Nat. Biotechnol.">
        <title>Reference genome sequence of the model plant Setaria.</title>
        <authorList>
            <person name="Bennetzen J.L."/>
            <person name="Schmutz J."/>
            <person name="Wang H."/>
            <person name="Percifield R."/>
            <person name="Hawkins J."/>
            <person name="Pontaroli A.C."/>
            <person name="Estep M."/>
            <person name="Feng L."/>
            <person name="Vaughn J.N."/>
            <person name="Grimwood J."/>
            <person name="Jenkins J."/>
            <person name="Barry K."/>
            <person name="Lindquist E."/>
            <person name="Hellsten U."/>
            <person name="Deshpande S."/>
            <person name="Wang X."/>
            <person name="Wu X."/>
            <person name="Mitros T."/>
            <person name="Triplett J."/>
            <person name="Yang X."/>
            <person name="Ye C.Y."/>
            <person name="Mauro-Herrera M."/>
            <person name="Wang L."/>
            <person name="Li P."/>
            <person name="Sharma M."/>
            <person name="Sharma R."/>
            <person name="Ronald P.C."/>
            <person name="Panaud O."/>
            <person name="Kellogg E.A."/>
            <person name="Brutnell T.P."/>
            <person name="Doust A.N."/>
            <person name="Tuskan G.A."/>
            <person name="Rokhsar D."/>
            <person name="Devos K.M."/>
        </authorList>
    </citation>
    <scope>NUCLEOTIDE SEQUENCE [LARGE SCALE GENOMIC DNA]</scope>
    <source>
        <strain evidence="2">cv. Yugu1</strain>
    </source>
</reference>
<protein>
    <submittedName>
        <fullName evidence="1">Uncharacterized protein</fullName>
    </submittedName>
</protein>
<reference evidence="1" key="2">
    <citation type="submission" date="2018-08" db="UniProtKB">
        <authorList>
            <consortium name="EnsemblPlants"/>
        </authorList>
    </citation>
    <scope>IDENTIFICATION</scope>
    <source>
        <strain evidence="1">Yugu1</strain>
    </source>
</reference>
<dbReference type="InParanoid" id="K3YF18"/>
<name>K3YF18_SETIT</name>
<dbReference type="HOGENOM" id="CLU_2836057_0_0_1"/>
<evidence type="ECO:0000313" key="1">
    <source>
        <dbReference type="EnsemblPlants" id="KQK97723"/>
    </source>
</evidence>